<protein>
    <submittedName>
        <fullName evidence="6">LysR substrate-binding domain-containing protein</fullName>
    </submittedName>
</protein>
<evidence type="ECO:0000313" key="6">
    <source>
        <dbReference type="EMBL" id="XBS69875.1"/>
    </source>
</evidence>
<dbReference type="SUPFAM" id="SSF46785">
    <property type="entry name" value="Winged helix' DNA-binding domain"/>
    <property type="match status" value="1"/>
</dbReference>
<evidence type="ECO:0000256" key="4">
    <source>
        <dbReference type="ARBA" id="ARBA00023163"/>
    </source>
</evidence>
<evidence type="ECO:0000259" key="5">
    <source>
        <dbReference type="PROSITE" id="PS50931"/>
    </source>
</evidence>
<evidence type="ECO:0000256" key="1">
    <source>
        <dbReference type="ARBA" id="ARBA00009437"/>
    </source>
</evidence>
<accession>A0AAU7Q9I0</accession>
<dbReference type="InterPro" id="IPR036388">
    <property type="entry name" value="WH-like_DNA-bd_sf"/>
</dbReference>
<dbReference type="PROSITE" id="PS50931">
    <property type="entry name" value="HTH_LYSR"/>
    <property type="match status" value="1"/>
</dbReference>
<evidence type="ECO:0000256" key="2">
    <source>
        <dbReference type="ARBA" id="ARBA00023015"/>
    </source>
</evidence>
<proteinExistence type="inferred from homology"/>
<organism evidence="6">
    <name type="scientific">Acerihabitans sp. KWT182</name>
    <dbReference type="NCBI Taxonomy" id="3157919"/>
    <lineage>
        <taxon>Bacteria</taxon>
        <taxon>Pseudomonadati</taxon>
        <taxon>Pseudomonadota</taxon>
        <taxon>Gammaproteobacteria</taxon>
        <taxon>Enterobacterales</taxon>
        <taxon>Pectobacteriaceae</taxon>
        <taxon>Acerihabitans</taxon>
    </lineage>
</organism>
<reference evidence="6" key="1">
    <citation type="submission" date="2024-06" db="EMBL/GenBank/DDBJ databases">
        <authorList>
            <person name="Coelho C."/>
            <person name="Bento M."/>
            <person name="Garcia E."/>
            <person name="Camelo A."/>
            <person name="Brandao I."/>
            <person name="Espirito Santo C."/>
            <person name="Trovao J."/>
            <person name="Verissimo A."/>
            <person name="Costa J."/>
            <person name="Tiago I."/>
        </authorList>
    </citation>
    <scope>NUCLEOTIDE SEQUENCE</scope>
    <source>
        <strain evidence="6">KWT182</strain>
    </source>
</reference>
<dbReference type="InterPro" id="IPR050176">
    <property type="entry name" value="LTTR"/>
</dbReference>
<dbReference type="Gene3D" id="3.40.190.10">
    <property type="entry name" value="Periplasmic binding protein-like II"/>
    <property type="match status" value="2"/>
</dbReference>
<gene>
    <name evidence="6" type="ORF">ABK905_00330</name>
</gene>
<sequence>MKRPVTFDGEALRTFVAGIEAGSFAIAAQRLNRSTSAVSAHLKKLEQQCGNALVMRNGRHLTLTPIGEILLGYARRLLALNDEAYQAVCGMTLQGEVRFGMQEDFGETLLPTVLGDFSRVHVDVQIAARIGRNQELQHGIQSHQLDLALLWRDEASPMPGELLTRLPLRWLSHPRLDIASRLIDGRPLPLVMFETPCLFRKQATEVLDRAAIPWRVVFESRSLGGIWAAVTAGLGLTLRTLMGKPAELNASPHPLLPDAGSLGVALMQTDAVLSPAGVRLRDIIRQTLLAQHAGLRGG</sequence>
<feature type="domain" description="HTH lysR-type" evidence="5">
    <location>
        <begin position="12"/>
        <end position="64"/>
    </location>
</feature>
<dbReference type="Pfam" id="PF03466">
    <property type="entry name" value="LysR_substrate"/>
    <property type="match status" value="1"/>
</dbReference>
<dbReference type="EMBL" id="CP157947">
    <property type="protein sequence ID" value="XBS69875.1"/>
    <property type="molecule type" value="Genomic_DNA"/>
</dbReference>
<dbReference type="InterPro" id="IPR036390">
    <property type="entry name" value="WH_DNA-bd_sf"/>
</dbReference>
<dbReference type="GO" id="GO:0003700">
    <property type="term" value="F:DNA-binding transcription factor activity"/>
    <property type="evidence" value="ECO:0007669"/>
    <property type="project" value="InterPro"/>
</dbReference>
<comment type="similarity">
    <text evidence="1">Belongs to the LysR transcriptional regulatory family.</text>
</comment>
<keyword evidence="3" id="KW-0238">DNA-binding</keyword>
<dbReference type="InterPro" id="IPR005119">
    <property type="entry name" value="LysR_subst-bd"/>
</dbReference>
<dbReference type="SUPFAM" id="SSF53850">
    <property type="entry name" value="Periplasmic binding protein-like II"/>
    <property type="match status" value="1"/>
</dbReference>
<keyword evidence="4" id="KW-0804">Transcription</keyword>
<keyword evidence="2" id="KW-0805">Transcription regulation</keyword>
<dbReference type="Gene3D" id="1.10.10.10">
    <property type="entry name" value="Winged helix-like DNA-binding domain superfamily/Winged helix DNA-binding domain"/>
    <property type="match status" value="1"/>
</dbReference>
<dbReference type="PANTHER" id="PTHR30579:SF7">
    <property type="entry name" value="HTH-TYPE TRANSCRIPTIONAL REGULATOR LRHA-RELATED"/>
    <property type="match status" value="1"/>
</dbReference>
<evidence type="ECO:0000256" key="3">
    <source>
        <dbReference type="ARBA" id="ARBA00023125"/>
    </source>
</evidence>
<dbReference type="Pfam" id="PF00126">
    <property type="entry name" value="HTH_1"/>
    <property type="match status" value="1"/>
</dbReference>
<dbReference type="AlphaFoldDB" id="A0AAU7Q9I0"/>
<dbReference type="GO" id="GO:0003677">
    <property type="term" value="F:DNA binding"/>
    <property type="evidence" value="ECO:0007669"/>
    <property type="project" value="UniProtKB-KW"/>
</dbReference>
<name>A0AAU7Q9I0_9GAMM</name>
<dbReference type="PANTHER" id="PTHR30579">
    <property type="entry name" value="TRANSCRIPTIONAL REGULATOR"/>
    <property type="match status" value="1"/>
</dbReference>
<dbReference type="InterPro" id="IPR000847">
    <property type="entry name" value="LysR_HTH_N"/>
</dbReference>